<evidence type="ECO:0000313" key="1">
    <source>
        <dbReference type="EMBL" id="KAI0063311.1"/>
    </source>
</evidence>
<keyword evidence="2" id="KW-1185">Reference proteome</keyword>
<accession>A0ACB8T5A1</accession>
<proteinExistence type="predicted"/>
<protein>
    <submittedName>
        <fullName evidence="1">Uncharacterized protein</fullName>
    </submittedName>
</protein>
<comment type="caution">
    <text evidence="1">The sequence shown here is derived from an EMBL/GenBank/DDBJ whole genome shotgun (WGS) entry which is preliminary data.</text>
</comment>
<dbReference type="Proteomes" id="UP000814140">
    <property type="component" value="Unassembled WGS sequence"/>
</dbReference>
<reference evidence="1" key="1">
    <citation type="submission" date="2021-03" db="EMBL/GenBank/DDBJ databases">
        <authorList>
            <consortium name="DOE Joint Genome Institute"/>
            <person name="Ahrendt S."/>
            <person name="Looney B.P."/>
            <person name="Miyauchi S."/>
            <person name="Morin E."/>
            <person name="Drula E."/>
            <person name="Courty P.E."/>
            <person name="Chicoki N."/>
            <person name="Fauchery L."/>
            <person name="Kohler A."/>
            <person name="Kuo A."/>
            <person name="Labutti K."/>
            <person name="Pangilinan J."/>
            <person name="Lipzen A."/>
            <person name="Riley R."/>
            <person name="Andreopoulos W."/>
            <person name="He G."/>
            <person name="Johnson J."/>
            <person name="Barry K.W."/>
            <person name="Grigoriev I.V."/>
            <person name="Nagy L."/>
            <person name="Hibbett D."/>
            <person name="Henrissat B."/>
            <person name="Matheny P.B."/>
            <person name="Labbe J."/>
            <person name="Martin F."/>
        </authorList>
    </citation>
    <scope>NUCLEOTIDE SEQUENCE</scope>
    <source>
        <strain evidence="1">HHB10654</strain>
    </source>
</reference>
<gene>
    <name evidence="1" type="ORF">BV25DRAFT_414919</name>
</gene>
<reference evidence="1" key="2">
    <citation type="journal article" date="2022" name="New Phytol.">
        <title>Evolutionary transition to the ectomycorrhizal habit in the genomes of a hyperdiverse lineage of mushroom-forming fungi.</title>
        <authorList>
            <person name="Looney B."/>
            <person name="Miyauchi S."/>
            <person name="Morin E."/>
            <person name="Drula E."/>
            <person name="Courty P.E."/>
            <person name="Kohler A."/>
            <person name="Kuo A."/>
            <person name="LaButti K."/>
            <person name="Pangilinan J."/>
            <person name="Lipzen A."/>
            <person name="Riley R."/>
            <person name="Andreopoulos W."/>
            <person name="He G."/>
            <person name="Johnson J."/>
            <person name="Nolan M."/>
            <person name="Tritt A."/>
            <person name="Barry K.W."/>
            <person name="Grigoriev I.V."/>
            <person name="Nagy L.G."/>
            <person name="Hibbett D."/>
            <person name="Henrissat B."/>
            <person name="Matheny P.B."/>
            <person name="Labbe J."/>
            <person name="Martin F.M."/>
        </authorList>
    </citation>
    <scope>NUCLEOTIDE SEQUENCE</scope>
    <source>
        <strain evidence="1">HHB10654</strain>
    </source>
</reference>
<evidence type="ECO:0000313" key="2">
    <source>
        <dbReference type="Proteomes" id="UP000814140"/>
    </source>
</evidence>
<name>A0ACB8T5A1_9AGAM</name>
<dbReference type="EMBL" id="MU277203">
    <property type="protein sequence ID" value="KAI0063311.1"/>
    <property type="molecule type" value="Genomic_DNA"/>
</dbReference>
<sequence>MVAECSRAFSPRPGGHNISGPLEYVTPAPCRSTISPLFISSSTSLASLPLASRSGSWVQPGRSLRRYSHSSFPYGRRNQDGGGLEAILFAPSMSASEPSSHKSVSPFSPLAERWRTSVMRTSIVTRGLTPCPLANSRQNICRNICYAVGIPVSSCPLPNS</sequence>
<organism evidence="1 2">
    <name type="scientific">Artomyces pyxidatus</name>
    <dbReference type="NCBI Taxonomy" id="48021"/>
    <lineage>
        <taxon>Eukaryota</taxon>
        <taxon>Fungi</taxon>
        <taxon>Dikarya</taxon>
        <taxon>Basidiomycota</taxon>
        <taxon>Agaricomycotina</taxon>
        <taxon>Agaricomycetes</taxon>
        <taxon>Russulales</taxon>
        <taxon>Auriscalpiaceae</taxon>
        <taxon>Artomyces</taxon>
    </lineage>
</organism>